<dbReference type="InterPro" id="IPR040079">
    <property type="entry name" value="Glutathione_S-Trfase"/>
</dbReference>
<dbReference type="Pfam" id="PF13417">
    <property type="entry name" value="GST_N_3"/>
    <property type="match status" value="1"/>
</dbReference>
<dbReference type="AlphaFoldDB" id="A0A212TCH6"/>
<feature type="domain" description="GST N-terminal" evidence="1">
    <location>
        <begin position="1"/>
        <end position="61"/>
    </location>
</feature>
<dbReference type="SUPFAM" id="SSF52833">
    <property type="entry name" value="Thioredoxin-like"/>
    <property type="match status" value="1"/>
</dbReference>
<gene>
    <name evidence="2" type="ORF">SAMN06295916_0947</name>
</gene>
<dbReference type="PROSITE" id="PS50404">
    <property type="entry name" value="GST_NTER"/>
    <property type="match status" value="1"/>
</dbReference>
<reference evidence="3" key="1">
    <citation type="submission" date="2017-06" db="EMBL/GenBank/DDBJ databases">
        <authorList>
            <person name="Varghese N."/>
            <person name="Submissions S."/>
        </authorList>
    </citation>
    <scope>NUCLEOTIDE SEQUENCE [LARGE SCALE GENOMIC DNA]</scope>
    <source>
        <strain evidence="3">MWH-VicM1</strain>
    </source>
</reference>
<evidence type="ECO:0000313" key="2">
    <source>
        <dbReference type="EMBL" id="SNC63722.1"/>
    </source>
</evidence>
<accession>A0A212TCH6</accession>
<dbReference type="SFLD" id="SFLDS00019">
    <property type="entry name" value="Glutathione_Transferase_(cytos"/>
    <property type="match status" value="1"/>
</dbReference>
<name>A0A212TCH6_9BURK</name>
<sequence length="191" mass="21989">MALAYAGIPVEIREISLKEKPPSMVAISPKATVPVMQYGNLVLEQSLDIMRWALSQHDPDGWLTDENTVDVNTLIDANDSSFKKILDQYKYPSRFPELNPVDVLTSALNQHLRPLNDRLMKAQFLLGAKLSMADVAIFPFIRQFHMVDETLFSLYQLEPLKKWLNDWMESELFLSIMQKHPVWQDASLEKL</sequence>
<organism evidence="2 3">
    <name type="scientific">Polynucleobacter victoriensis</name>
    <dbReference type="NCBI Taxonomy" id="2049319"/>
    <lineage>
        <taxon>Bacteria</taxon>
        <taxon>Pseudomonadati</taxon>
        <taxon>Pseudomonadota</taxon>
        <taxon>Betaproteobacteria</taxon>
        <taxon>Burkholderiales</taxon>
        <taxon>Burkholderiaceae</taxon>
        <taxon>Polynucleobacter</taxon>
    </lineage>
</organism>
<dbReference type="EMBL" id="FYEX01000001">
    <property type="protein sequence ID" value="SNC63722.1"/>
    <property type="molecule type" value="Genomic_DNA"/>
</dbReference>
<dbReference type="Pfam" id="PF13410">
    <property type="entry name" value="GST_C_2"/>
    <property type="match status" value="1"/>
</dbReference>
<proteinExistence type="predicted"/>
<dbReference type="SUPFAM" id="SSF47616">
    <property type="entry name" value="GST C-terminal domain-like"/>
    <property type="match status" value="1"/>
</dbReference>
<dbReference type="Proteomes" id="UP000197215">
    <property type="component" value="Unassembled WGS sequence"/>
</dbReference>
<dbReference type="Gene3D" id="3.40.30.10">
    <property type="entry name" value="Glutaredoxin"/>
    <property type="match status" value="1"/>
</dbReference>
<keyword evidence="2" id="KW-0808">Transferase</keyword>
<protein>
    <submittedName>
        <fullName evidence="2">Glutathione S-transferase</fullName>
    </submittedName>
</protein>
<dbReference type="GO" id="GO:0005737">
    <property type="term" value="C:cytoplasm"/>
    <property type="evidence" value="ECO:0007669"/>
    <property type="project" value="TreeGrafter"/>
</dbReference>
<dbReference type="Gene3D" id="1.20.1050.10">
    <property type="match status" value="1"/>
</dbReference>
<evidence type="ECO:0000313" key="3">
    <source>
        <dbReference type="Proteomes" id="UP000197215"/>
    </source>
</evidence>
<dbReference type="InterPro" id="IPR050983">
    <property type="entry name" value="GST_Omega/HSP26"/>
</dbReference>
<dbReference type="InterPro" id="IPR036282">
    <property type="entry name" value="Glutathione-S-Trfase_C_sf"/>
</dbReference>
<dbReference type="InterPro" id="IPR036249">
    <property type="entry name" value="Thioredoxin-like_sf"/>
</dbReference>
<keyword evidence="3" id="KW-1185">Reference proteome</keyword>
<dbReference type="InterPro" id="IPR004045">
    <property type="entry name" value="Glutathione_S-Trfase_N"/>
</dbReference>
<dbReference type="PANTHER" id="PTHR43968">
    <property type="match status" value="1"/>
</dbReference>
<dbReference type="GO" id="GO:0016740">
    <property type="term" value="F:transferase activity"/>
    <property type="evidence" value="ECO:0007669"/>
    <property type="project" value="UniProtKB-KW"/>
</dbReference>
<evidence type="ECO:0000259" key="1">
    <source>
        <dbReference type="PROSITE" id="PS50404"/>
    </source>
</evidence>
<dbReference type="PANTHER" id="PTHR43968:SF6">
    <property type="entry name" value="GLUTATHIONE S-TRANSFERASE OMEGA"/>
    <property type="match status" value="1"/>
</dbReference>